<gene>
    <name evidence="1" type="ORF">K737_300716</name>
</gene>
<dbReference type="EMBL" id="ARPM03000141">
    <property type="protein sequence ID" value="ETZ04862.1"/>
    <property type="molecule type" value="Genomic_DNA"/>
</dbReference>
<keyword evidence="2" id="KW-1185">Reference proteome</keyword>
<organism evidence="1 2">
    <name type="scientific">Holospora undulata HU1</name>
    <dbReference type="NCBI Taxonomy" id="1321371"/>
    <lineage>
        <taxon>Bacteria</taxon>
        <taxon>Pseudomonadati</taxon>
        <taxon>Pseudomonadota</taxon>
        <taxon>Alphaproteobacteria</taxon>
        <taxon>Holosporales</taxon>
        <taxon>Holosporaceae</taxon>
        <taxon>Holospora</taxon>
    </lineage>
</organism>
<dbReference type="Proteomes" id="UP000026922">
    <property type="component" value="Unassembled WGS sequence"/>
</dbReference>
<evidence type="ECO:0000313" key="1">
    <source>
        <dbReference type="EMBL" id="ETZ04862.1"/>
    </source>
</evidence>
<evidence type="ECO:0000313" key="2">
    <source>
        <dbReference type="Proteomes" id="UP000026922"/>
    </source>
</evidence>
<protein>
    <submittedName>
        <fullName evidence="1">Uncharacterized protein</fullName>
    </submittedName>
</protein>
<sequence>MDQNSVNIKIFTQNNLKLEEEKEFISKIENPTLFLIRKKNSSVPQYNILVKFGKPVSHAILVDLFESFLENGMVHEESAKLLKKIFSQKND</sequence>
<proteinExistence type="predicted"/>
<dbReference type="AlphaFoldDB" id="A0A061JHH5"/>
<comment type="caution">
    <text evidence="1">The sequence shown here is derived from an EMBL/GenBank/DDBJ whole genome shotgun (WGS) entry which is preliminary data.</text>
</comment>
<name>A0A061JHH5_9PROT</name>
<accession>A0A061JHH5</accession>
<dbReference type="RefSeq" id="WP_024161440.1">
    <property type="nucleotide sequence ID" value="NZ_ARPM03000141.1"/>
</dbReference>
<reference evidence="1 2" key="1">
    <citation type="journal article" date="2013" name="Genome Announc.">
        <title>Draft Genome Sequence of Holospora undulata Strain HU1, a Micronucleus-Specific Symbiont of the Ciliate Paramecium caudatum.</title>
        <authorList>
            <person name="Dohra H."/>
            <person name="Suzuki H."/>
            <person name="Suzuki T."/>
            <person name="Tanaka K."/>
            <person name="Fujishima M."/>
        </authorList>
    </citation>
    <scope>NUCLEOTIDE SEQUENCE [LARGE SCALE GENOMIC DNA]</scope>
    <source>
        <strain evidence="1 2">HU1</strain>
    </source>
</reference>